<dbReference type="EMBL" id="BLXT01002301">
    <property type="protein sequence ID" value="GFN92921.1"/>
    <property type="molecule type" value="Genomic_DNA"/>
</dbReference>
<evidence type="ECO:0000313" key="1">
    <source>
        <dbReference type="EMBL" id="GFN92921.1"/>
    </source>
</evidence>
<keyword evidence="2" id="KW-1185">Reference proteome</keyword>
<name>A0AAV3ZEP3_9GAST</name>
<keyword evidence="1" id="KW-0255">Endonuclease</keyword>
<organism evidence="1 2">
    <name type="scientific">Plakobranchus ocellatus</name>
    <dbReference type="NCBI Taxonomy" id="259542"/>
    <lineage>
        <taxon>Eukaryota</taxon>
        <taxon>Metazoa</taxon>
        <taxon>Spiralia</taxon>
        <taxon>Lophotrochozoa</taxon>
        <taxon>Mollusca</taxon>
        <taxon>Gastropoda</taxon>
        <taxon>Heterobranchia</taxon>
        <taxon>Euthyneura</taxon>
        <taxon>Panpulmonata</taxon>
        <taxon>Sacoglossa</taxon>
        <taxon>Placobranchoidea</taxon>
        <taxon>Plakobranchidae</taxon>
        <taxon>Plakobranchus</taxon>
    </lineage>
</organism>
<keyword evidence="1" id="KW-0540">Nuclease</keyword>
<evidence type="ECO:0000313" key="2">
    <source>
        <dbReference type="Proteomes" id="UP000735302"/>
    </source>
</evidence>
<keyword evidence="1" id="KW-0378">Hydrolase</keyword>
<protein>
    <submittedName>
        <fullName evidence="1">Endonuclease-reverse transcriptase</fullName>
    </submittedName>
</protein>
<proteinExistence type="predicted"/>
<comment type="caution">
    <text evidence="1">The sequence shown here is derived from an EMBL/GenBank/DDBJ whole genome shotgun (WGS) entry which is preliminary data.</text>
</comment>
<dbReference type="AlphaFoldDB" id="A0AAV3ZEP3"/>
<dbReference type="Proteomes" id="UP000735302">
    <property type="component" value="Unassembled WGS sequence"/>
</dbReference>
<gene>
    <name evidence="1" type="ORF">PoB_001942700</name>
</gene>
<reference evidence="1 2" key="1">
    <citation type="journal article" date="2021" name="Elife">
        <title>Chloroplast acquisition without the gene transfer in kleptoplastic sea slugs, Plakobranchus ocellatus.</title>
        <authorList>
            <person name="Maeda T."/>
            <person name="Takahashi S."/>
            <person name="Yoshida T."/>
            <person name="Shimamura S."/>
            <person name="Takaki Y."/>
            <person name="Nagai Y."/>
            <person name="Toyoda A."/>
            <person name="Suzuki Y."/>
            <person name="Arimoto A."/>
            <person name="Ishii H."/>
            <person name="Satoh N."/>
            <person name="Nishiyama T."/>
            <person name="Hasebe M."/>
            <person name="Maruyama T."/>
            <person name="Minagawa J."/>
            <person name="Obokata J."/>
            <person name="Shigenobu S."/>
        </authorList>
    </citation>
    <scope>NUCLEOTIDE SEQUENCE [LARGE SCALE GENOMIC DNA]</scope>
</reference>
<accession>A0AAV3ZEP3</accession>
<dbReference type="GO" id="GO:0004519">
    <property type="term" value="F:endonuclease activity"/>
    <property type="evidence" value="ECO:0007669"/>
    <property type="project" value="UniProtKB-KW"/>
</dbReference>
<sequence>MDQRSTNIQSDQLSSNGQCDSAQAIVIDQTMIGVTSGKAKVRMTCGQQWLNWPVVKPDRIDHQIGFTVTWHTYTSSLFILTHK</sequence>